<dbReference type="InterPro" id="IPR000407">
    <property type="entry name" value="GDA1_CD39_NTPase"/>
</dbReference>
<reference evidence="7" key="1">
    <citation type="submission" date="2023-05" db="EMBL/GenBank/DDBJ databases">
        <authorList>
            <person name="Huff M."/>
        </authorList>
    </citation>
    <scope>NUCLEOTIDE SEQUENCE</scope>
</reference>
<keyword evidence="4" id="KW-0067">ATP-binding</keyword>
<gene>
    <name evidence="7" type="ORF">FPE_LOCUS9225</name>
</gene>
<keyword evidence="6" id="KW-0812">Transmembrane</keyword>
<protein>
    <recommendedName>
        <fullName evidence="9">Apyrase</fullName>
    </recommendedName>
</protein>
<keyword evidence="4" id="KW-0547">Nucleotide-binding</keyword>
<evidence type="ECO:0000256" key="5">
    <source>
        <dbReference type="SAM" id="MobiDB-lite"/>
    </source>
</evidence>
<proteinExistence type="inferred from homology"/>
<dbReference type="Gene3D" id="3.30.420.40">
    <property type="match status" value="1"/>
</dbReference>
<dbReference type="PANTHER" id="PTHR11782">
    <property type="entry name" value="ADENOSINE/GUANOSINE DIPHOSPHATASE"/>
    <property type="match status" value="1"/>
</dbReference>
<accession>A0AAD1Z2V2</accession>
<feature type="compositionally biased region" description="Basic and acidic residues" evidence="5">
    <location>
        <begin position="537"/>
        <end position="550"/>
    </location>
</feature>
<evidence type="ECO:0000313" key="7">
    <source>
        <dbReference type="EMBL" id="CAI9761795.1"/>
    </source>
</evidence>
<keyword evidence="8" id="KW-1185">Reference proteome</keyword>
<keyword evidence="6" id="KW-0472">Membrane</keyword>
<comment type="similarity">
    <text evidence="1">Belongs to the GDA1/CD39 NTPase family.</text>
</comment>
<dbReference type="GO" id="GO:0017110">
    <property type="term" value="F:nucleoside diphosphate phosphatase activity"/>
    <property type="evidence" value="ECO:0007669"/>
    <property type="project" value="TreeGrafter"/>
</dbReference>
<evidence type="ECO:0000256" key="2">
    <source>
        <dbReference type="ARBA" id="ARBA00022801"/>
    </source>
</evidence>
<dbReference type="Gene3D" id="3.30.420.150">
    <property type="entry name" value="Exopolyphosphatase. Domain 2"/>
    <property type="match status" value="1"/>
</dbReference>
<evidence type="ECO:0000313" key="8">
    <source>
        <dbReference type="Proteomes" id="UP000834106"/>
    </source>
</evidence>
<dbReference type="Proteomes" id="UP000834106">
    <property type="component" value="Chromosome 5"/>
</dbReference>
<evidence type="ECO:0000256" key="6">
    <source>
        <dbReference type="SAM" id="Phobius"/>
    </source>
</evidence>
<name>A0AAD1Z2V2_9LAMI</name>
<dbReference type="GO" id="GO:0005524">
    <property type="term" value="F:ATP binding"/>
    <property type="evidence" value="ECO:0007669"/>
    <property type="project" value="UniProtKB-KW"/>
</dbReference>
<keyword evidence="6" id="KW-1133">Transmembrane helix</keyword>
<sequence length="570" mass="64608">MDQVKLQLRSNRPVYRSFYSKQSNSRSRILLYTSISIAVIVFCCILFFPNKMRQYTKYMVVIDGGSTGTRIHVFKYEVRSGNLVLDFTEKGLVSMKVNPGLSAYAEEPERAGAAVAELVEFAKKNVPREGRGEAEIRLMATAGMRLLKKEDQEKILDVCRRVLRGSGFSFQDDWATVISGSDEGLYAWVVANYALGTLGGDPAKTTGIIELGGASAQITFFSNEPMPPEYSRTVKFGNFTYNLYSHSFLQFGQNVALELLKESLVSRGQETGVKSLQQVKPMDPCTPRGYLHDKGTWKLSPKGNFSECRSASLKLMQKGKDRCSYQSCYIGSTFIPKLQGNFLATENFFYTSKFFGLAPRAFLSDLLVAGQQFCEEDWSKLKKKYQSLEDEDLHRYCFSSAYIVALLHDSLGMALDDERLGCANEVQNIPLDWALGAFVLQSTAKLDLQHSNRIDLVWRNPQLKTIYDLEKGKYIVTRLRVFSLVMKEEKMFENDLMVGRLLVFRPQEVCGLRSADLALRQSREDRRLRVKNQSTLDTDKKPAPVSKKFDPNQSSKRRVRRGSDPIHNKT</sequence>
<feature type="active site" description="Proton acceptor" evidence="3">
    <location>
        <position position="183"/>
    </location>
</feature>
<feature type="region of interest" description="Disordered" evidence="5">
    <location>
        <begin position="528"/>
        <end position="570"/>
    </location>
</feature>
<dbReference type="GO" id="GO:0009134">
    <property type="term" value="P:nucleoside diphosphate catabolic process"/>
    <property type="evidence" value="ECO:0007669"/>
    <property type="project" value="TreeGrafter"/>
</dbReference>
<keyword evidence="2" id="KW-0378">Hydrolase</keyword>
<feature type="compositionally biased region" description="Basic and acidic residues" evidence="5">
    <location>
        <begin position="561"/>
        <end position="570"/>
    </location>
</feature>
<dbReference type="AlphaFoldDB" id="A0AAD1Z2V2"/>
<organism evidence="7 8">
    <name type="scientific">Fraxinus pennsylvanica</name>
    <dbReference type="NCBI Taxonomy" id="56036"/>
    <lineage>
        <taxon>Eukaryota</taxon>
        <taxon>Viridiplantae</taxon>
        <taxon>Streptophyta</taxon>
        <taxon>Embryophyta</taxon>
        <taxon>Tracheophyta</taxon>
        <taxon>Spermatophyta</taxon>
        <taxon>Magnoliopsida</taxon>
        <taxon>eudicotyledons</taxon>
        <taxon>Gunneridae</taxon>
        <taxon>Pentapetalae</taxon>
        <taxon>asterids</taxon>
        <taxon>lamiids</taxon>
        <taxon>Lamiales</taxon>
        <taxon>Oleaceae</taxon>
        <taxon>Oleeae</taxon>
        <taxon>Fraxinus</taxon>
    </lineage>
</organism>
<dbReference type="GO" id="GO:0016020">
    <property type="term" value="C:membrane"/>
    <property type="evidence" value="ECO:0007669"/>
    <property type="project" value="TreeGrafter"/>
</dbReference>
<evidence type="ECO:0000256" key="3">
    <source>
        <dbReference type="PIRSR" id="PIRSR600407-1"/>
    </source>
</evidence>
<dbReference type="PANTHER" id="PTHR11782:SF3">
    <property type="entry name" value="APYRASE 6-RELATED"/>
    <property type="match status" value="1"/>
</dbReference>
<evidence type="ECO:0008006" key="9">
    <source>
        <dbReference type="Google" id="ProtNLM"/>
    </source>
</evidence>
<dbReference type="EMBL" id="OU503040">
    <property type="protein sequence ID" value="CAI9761795.1"/>
    <property type="molecule type" value="Genomic_DNA"/>
</dbReference>
<evidence type="ECO:0000256" key="4">
    <source>
        <dbReference type="PIRSR" id="PIRSR600407-2"/>
    </source>
</evidence>
<feature type="binding site" evidence="4">
    <location>
        <begin position="213"/>
        <end position="217"/>
    </location>
    <ligand>
        <name>ATP</name>
        <dbReference type="ChEBI" id="CHEBI:30616"/>
    </ligand>
</feature>
<feature type="transmembrane region" description="Helical" evidence="6">
    <location>
        <begin position="29"/>
        <end position="48"/>
    </location>
</feature>
<dbReference type="Pfam" id="PF01150">
    <property type="entry name" value="GDA1_CD39"/>
    <property type="match status" value="1"/>
</dbReference>
<evidence type="ECO:0000256" key="1">
    <source>
        <dbReference type="ARBA" id="ARBA00009283"/>
    </source>
</evidence>